<protein>
    <recommendedName>
        <fullName evidence="2">Flavin reductase like domain-containing protein</fullName>
    </recommendedName>
</protein>
<keyword evidence="1" id="KW-0560">Oxidoreductase</keyword>
<dbReference type="InterPro" id="IPR012349">
    <property type="entry name" value="Split_barrel_FMN-bd"/>
</dbReference>
<reference evidence="3 4" key="1">
    <citation type="submission" date="2014-06" db="EMBL/GenBank/DDBJ databases">
        <authorList>
            <person name="Ju J."/>
            <person name="Zhang J."/>
        </authorList>
    </citation>
    <scope>NUCLEOTIDE SEQUENCE [LARGE SCALE GENOMIC DNA]</scope>
    <source>
        <strain evidence="3 4">DsW_47</strain>
    </source>
</reference>
<dbReference type="Proteomes" id="UP000196086">
    <property type="component" value="Unassembled WGS sequence"/>
</dbReference>
<organism evidence="3 4">
    <name type="scientific">Acetobacter cibinongensis</name>
    <dbReference type="NCBI Taxonomy" id="146475"/>
    <lineage>
        <taxon>Bacteria</taxon>
        <taxon>Pseudomonadati</taxon>
        <taxon>Pseudomonadota</taxon>
        <taxon>Alphaproteobacteria</taxon>
        <taxon>Acetobacterales</taxon>
        <taxon>Acetobacteraceae</taxon>
        <taxon>Acetobacter</taxon>
    </lineage>
</organism>
<dbReference type="InterPro" id="IPR002563">
    <property type="entry name" value="Flavin_Rdtase-like_dom"/>
</dbReference>
<dbReference type="AlphaFoldDB" id="A0A1Z5YVJ8"/>
<gene>
    <name evidence="3" type="ORF">HK14_04455</name>
</gene>
<dbReference type="GO" id="GO:0042602">
    <property type="term" value="F:riboflavin reductase (NADPH) activity"/>
    <property type="evidence" value="ECO:0007669"/>
    <property type="project" value="TreeGrafter"/>
</dbReference>
<feature type="domain" description="Flavin reductase like" evidence="2">
    <location>
        <begin position="22"/>
        <end position="169"/>
    </location>
</feature>
<evidence type="ECO:0000256" key="1">
    <source>
        <dbReference type="ARBA" id="ARBA00023002"/>
    </source>
</evidence>
<dbReference type="InterPro" id="IPR050268">
    <property type="entry name" value="NADH-dep_flavin_reductase"/>
</dbReference>
<dbReference type="Pfam" id="PF01613">
    <property type="entry name" value="Flavin_Reduct"/>
    <property type="match status" value="1"/>
</dbReference>
<dbReference type="SMART" id="SM00903">
    <property type="entry name" value="Flavin_Reduct"/>
    <property type="match status" value="1"/>
</dbReference>
<accession>A0A1Z5YVJ8</accession>
<comment type="caution">
    <text evidence="3">The sequence shown here is derived from an EMBL/GenBank/DDBJ whole genome shotgun (WGS) entry which is preliminary data.</text>
</comment>
<proteinExistence type="predicted"/>
<evidence type="ECO:0000313" key="3">
    <source>
        <dbReference type="EMBL" id="OUJ02882.1"/>
    </source>
</evidence>
<dbReference type="EMBL" id="JOMQ01000021">
    <property type="protein sequence ID" value="OUJ02882.1"/>
    <property type="molecule type" value="Genomic_DNA"/>
</dbReference>
<dbReference type="GO" id="GO:0006208">
    <property type="term" value="P:pyrimidine nucleobase catabolic process"/>
    <property type="evidence" value="ECO:0007669"/>
    <property type="project" value="TreeGrafter"/>
</dbReference>
<dbReference type="PANTHER" id="PTHR30466">
    <property type="entry name" value="FLAVIN REDUCTASE"/>
    <property type="match status" value="1"/>
</dbReference>
<sequence>MDKEKSDDTAQFVSSDVFREAMSRLGAPVALVTTDGPAGRHGLTVSALCSVSVDPPTVLVCINRDSRSHEAFIKNRNVGISILEPHHESLAFRFASGKLGQDEKFESEKWVERPDAAPVLINASVTLLGRIAQTLSSGSHDIFVVHIRDIGLQTEKSNGLVWFDRGFHHLPVKQSVD</sequence>
<dbReference type="PANTHER" id="PTHR30466:SF1">
    <property type="entry name" value="FMN REDUCTASE (NADH) RUTF"/>
    <property type="match status" value="1"/>
</dbReference>
<dbReference type="Gene3D" id="2.30.110.10">
    <property type="entry name" value="Electron Transport, Fmn-binding Protein, Chain A"/>
    <property type="match status" value="1"/>
</dbReference>
<dbReference type="SUPFAM" id="SSF50475">
    <property type="entry name" value="FMN-binding split barrel"/>
    <property type="match status" value="1"/>
</dbReference>
<evidence type="ECO:0000313" key="4">
    <source>
        <dbReference type="Proteomes" id="UP000196086"/>
    </source>
</evidence>
<name>A0A1Z5YVJ8_9PROT</name>
<evidence type="ECO:0000259" key="2">
    <source>
        <dbReference type="SMART" id="SM00903"/>
    </source>
</evidence>
<dbReference type="GO" id="GO:0010181">
    <property type="term" value="F:FMN binding"/>
    <property type="evidence" value="ECO:0007669"/>
    <property type="project" value="InterPro"/>
</dbReference>